<dbReference type="Proteomes" id="UP001220010">
    <property type="component" value="Unassembled WGS sequence"/>
</dbReference>
<sequence length="42" mass="4529">MADGDDGRRFGGYGGVWRGMEKLGSADECIGVDMGMMVMEIK</sequence>
<name>A0ABT5X8T5_9EURY</name>
<dbReference type="EMBL" id="JARFPK010000026">
    <property type="protein sequence ID" value="MDF0591083.1"/>
    <property type="molecule type" value="Genomic_DNA"/>
</dbReference>
<evidence type="ECO:0000313" key="1">
    <source>
        <dbReference type="EMBL" id="MDF0591083.1"/>
    </source>
</evidence>
<organism evidence="1 2">
    <name type="scientific">Candidatus Methanocrinis natronophilus</name>
    <dbReference type="NCBI Taxonomy" id="3033396"/>
    <lineage>
        <taxon>Archaea</taxon>
        <taxon>Methanobacteriati</taxon>
        <taxon>Methanobacteriota</taxon>
        <taxon>Stenosarchaea group</taxon>
        <taxon>Methanomicrobia</taxon>
        <taxon>Methanotrichales</taxon>
        <taxon>Methanotrichaceae</taxon>
        <taxon>Methanocrinis</taxon>
    </lineage>
</organism>
<keyword evidence="2" id="KW-1185">Reference proteome</keyword>
<protein>
    <submittedName>
        <fullName evidence="1">Uncharacterized protein</fullName>
    </submittedName>
</protein>
<dbReference type="RefSeq" id="WP_316966824.1">
    <property type="nucleotide sequence ID" value="NZ_JARFPK010000026.1"/>
</dbReference>
<comment type="caution">
    <text evidence="1">The sequence shown here is derived from an EMBL/GenBank/DDBJ whole genome shotgun (WGS) entry which is preliminary data.</text>
</comment>
<reference evidence="1 2" key="1">
    <citation type="submission" date="2023-03" db="EMBL/GenBank/DDBJ databases">
        <title>WGS of Methanotrichaceae archaeon Mx.</title>
        <authorList>
            <person name="Sorokin D.Y."/>
            <person name="Merkel A.Y."/>
        </authorList>
    </citation>
    <scope>NUCLEOTIDE SEQUENCE [LARGE SCALE GENOMIC DNA]</scope>
    <source>
        <strain evidence="1 2">Mx</strain>
    </source>
</reference>
<proteinExistence type="predicted"/>
<accession>A0ABT5X8T5</accession>
<evidence type="ECO:0000313" key="2">
    <source>
        <dbReference type="Proteomes" id="UP001220010"/>
    </source>
</evidence>
<gene>
    <name evidence="1" type="ORF">P0O15_07865</name>
</gene>